<dbReference type="SUPFAM" id="SSF54427">
    <property type="entry name" value="NTF2-like"/>
    <property type="match status" value="1"/>
</dbReference>
<name>A0ABS1HFN9_9BACT</name>
<organism evidence="2 3">
    <name type="scientific">Carboxylicivirga marina</name>
    <dbReference type="NCBI Taxonomy" id="2800988"/>
    <lineage>
        <taxon>Bacteria</taxon>
        <taxon>Pseudomonadati</taxon>
        <taxon>Bacteroidota</taxon>
        <taxon>Bacteroidia</taxon>
        <taxon>Marinilabiliales</taxon>
        <taxon>Marinilabiliaceae</taxon>
        <taxon>Carboxylicivirga</taxon>
    </lineage>
</organism>
<dbReference type="RefSeq" id="WP_200463351.1">
    <property type="nucleotide sequence ID" value="NZ_JAENRR010000003.1"/>
</dbReference>
<feature type="domain" description="DUF4440" evidence="1">
    <location>
        <begin position="32"/>
        <end position="141"/>
    </location>
</feature>
<dbReference type="Gene3D" id="3.10.450.50">
    <property type="match status" value="1"/>
</dbReference>
<proteinExistence type="predicted"/>
<dbReference type="InterPro" id="IPR032710">
    <property type="entry name" value="NTF2-like_dom_sf"/>
</dbReference>
<gene>
    <name evidence="2" type="ORF">JIV24_02115</name>
</gene>
<comment type="caution">
    <text evidence="2">The sequence shown here is derived from an EMBL/GenBank/DDBJ whole genome shotgun (WGS) entry which is preliminary data.</text>
</comment>
<dbReference type="Pfam" id="PF14534">
    <property type="entry name" value="DUF4440"/>
    <property type="match status" value="1"/>
</dbReference>
<keyword evidence="3" id="KW-1185">Reference proteome</keyword>
<evidence type="ECO:0000313" key="2">
    <source>
        <dbReference type="EMBL" id="MBK3516118.1"/>
    </source>
</evidence>
<dbReference type="EMBL" id="JAENRR010000003">
    <property type="protein sequence ID" value="MBK3516118.1"/>
    <property type="molecule type" value="Genomic_DNA"/>
</dbReference>
<sequence length="163" mass="17973">MKTNSIVVISLIFIGIACAPDIINTEGDVKAITEVSEQIVKAWNEGDYQAFIGFLDSNASVMPPAAHSIKGIEALKSIYSESFNAFTFSVTESISEINVFGDYGYVMANWVGSSTRIGGESIDFNNKMIAIYKKQSDGRWLVYRNIFNSNDDTQKEKSAELSD</sequence>
<evidence type="ECO:0000259" key="1">
    <source>
        <dbReference type="Pfam" id="PF14534"/>
    </source>
</evidence>
<dbReference type="InterPro" id="IPR027843">
    <property type="entry name" value="DUF4440"/>
</dbReference>
<accession>A0ABS1HFN9</accession>
<reference evidence="2 3" key="1">
    <citation type="submission" date="2021-01" db="EMBL/GenBank/DDBJ databases">
        <title>Carboxyliciviraga sp.nov., isolated from coastal sediments.</title>
        <authorList>
            <person name="Lu D."/>
            <person name="Zhang T."/>
        </authorList>
    </citation>
    <scope>NUCLEOTIDE SEQUENCE [LARGE SCALE GENOMIC DNA]</scope>
    <source>
        <strain evidence="2 3">N1Y132</strain>
    </source>
</reference>
<dbReference type="PROSITE" id="PS51257">
    <property type="entry name" value="PROKAR_LIPOPROTEIN"/>
    <property type="match status" value="1"/>
</dbReference>
<dbReference type="Proteomes" id="UP000605676">
    <property type="component" value="Unassembled WGS sequence"/>
</dbReference>
<protein>
    <submittedName>
        <fullName evidence="2">DUF4440 domain-containing protein</fullName>
    </submittedName>
</protein>
<evidence type="ECO:0000313" key="3">
    <source>
        <dbReference type="Proteomes" id="UP000605676"/>
    </source>
</evidence>